<feature type="chain" id="PRO_5041267606" evidence="1">
    <location>
        <begin position="23"/>
        <end position="1326"/>
    </location>
</feature>
<dbReference type="EMBL" id="JAMQGP010000001">
    <property type="protein sequence ID" value="MCM2678719.1"/>
    <property type="molecule type" value="Genomic_DNA"/>
</dbReference>
<dbReference type="InterPro" id="IPR035992">
    <property type="entry name" value="Ricin_B-like_lectins"/>
</dbReference>
<dbReference type="CDD" id="cd00257">
    <property type="entry name" value="beta-trefoil_FSCN-like"/>
    <property type="match status" value="1"/>
</dbReference>
<evidence type="ECO:0000256" key="1">
    <source>
        <dbReference type="SAM" id="SignalP"/>
    </source>
</evidence>
<dbReference type="InterPro" id="IPR012334">
    <property type="entry name" value="Pectin_lyas_fold"/>
</dbReference>
<dbReference type="Proteomes" id="UP001165393">
    <property type="component" value="Unassembled WGS sequence"/>
</dbReference>
<dbReference type="Gene3D" id="2.160.20.10">
    <property type="entry name" value="Single-stranded right-handed beta-helix, Pectin lyase-like"/>
    <property type="match status" value="1"/>
</dbReference>
<evidence type="ECO:0000313" key="3">
    <source>
        <dbReference type="Proteomes" id="UP001165393"/>
    </source>
</evidence>
<dbReference type="Gene3D" id="2.60.350.10">
    <property type="entry name" value="Dextranase, N-terminal"/>
    <property type="match status" value="1"/>
</dbReference>
<dbReference type="SUPFAM" id="SSF50370">
    <property type="entry name" value="Ricin B-like lectins"/>
    <property type="match status" value="1"/>
</dbReference>
<organism evidence="2 3">
    <name type="scientific">Echinimonas agarilytica</name>
    <dbReference type="NCBI Taxonomy" id="1215918"/>
    <lineage>
        <taxon>Bacteria</taxon>
        <taxon>Pseudomonadati</taxon>
        <taxon>Pseudomonadota</taxon>
        <taxon>Gammaproteobacteria</taxon>
        <taxon>Alteromonadales</taxon>
        <taxon>Echinimonadaceae</taxon>
        <taxon>Echinimonas</taxon>
    </lineage>
</organism>
<evidence type="ECO:0000313" key="2">
    <source>
        <dbReference type="EMBL" id="MCM2678719.1"/>
    </source>
</evidence>
<dbReference type="Gene3D" id="2.80.10.50">
    <property type="match status" value="1"/>
</dbReference>
<feature type="signal peptide" evidence="1">
    <location>
        <begin position="1"/>
        <end position="22"/>
    </location>
</feature>
<gene>
    <name evidence="2" type="ORF">NAF29_03405</name>
</gene>
<protein>
    <submittedName>
        <fullName evidence="2">Uncharacterized protein</fullName>
    </submittedName>
</protein>
<reference evidence="2 3" key="1">
    <citation type="journal article" date="2013" name="Antonie Van Leeuwenhoek">
        <title>Echinimonas agarilytica gen. nov., sp. nov., a new gammaproteobacterium isolated from the sea urchin Strongylocentrotus intermedius.</title>
        <authorList>
            <person name="Nedashkovskaya O.I."/>
            <person name="Stenkova A.M."/>
            <person name="Zhukova N.V."/>
            <person name="Van Trappen S."/>
            <person name="Lee J.S."/>
            <person name="Kim S.B."/>
        </authorList>
    </citation>
    <scope>NUCLEOTIDE SEQUENCE [LARGE SCALE GENOMIC DNA]</scope>
    <source>
        <strain evidence="2 3">KMM 6351</strain>
    </source>
</reference>
<dbReference type="PROSITE" id="PS51257">
    <property type="entry name" value="PROKAR_LIPOPROTEIN"/>
    <property type="match status" value="1"/>
</dbReference>
<comment type="caution">
    <text evidence="2">The sequence shown here is derived from an EMBL/GenBank/DDBJ whole genome shotgun (WGS) entry which is preliminary data.</text>
</comment>
<accession>A0AA41W4V6</accession>
<dbReference type="RefSeq" id="WP_251260079.1">
    <property type="nucleotide sequence ID" value="NZ_JAMQGP010000001.1"/>
</dbReference>
<keyword evidence="1" id="KW-0732">Signal</keyword>
<sequence>MTRYAFTLGAVLLLASCGGGGASDSTSTPEAPLDLEINSFNLEPHNNELLHSDVFSNIITVSGLSESAEVDVSLSSCTTFCQLKVNGEVVPSPSVAVNGTTVQVMLMAPAVASEEASAELRIAQLMSRFIVTAVSELDDSVDAYDLGAFNNAALGDSLESNEVMVSGLSDGVEVDVIFTSCSTTCQLQINDEVVLSPGKVANGDKVKILLTAPSEYSSQSLAELTIAQLTQTFTVTTMVTPDLQVDDYILGAVNGAEVNDVVASDEVSVTGLSDGVEVDVSLTSCSTSCQLKINGEVVSSPGKATNGAKVKVLLTASSEYISQASVELTIAQLSEVFTVTTMTDPLWLEYQPTALHFYNPAPYDFLELFWQDNAIAEVGYRIDKRAEGTSDWVSFGTAPADATSWSSDSYDRSGNTEDIRVVALFENDAISSDSIRLVGQDDSFEVYAELPDIRTPKIHSIDGISFPEISPQAPIDPSLGNAMQISTFFAIQVKELGTAQAFQTSPTYEVRPQLRIDLPVDDPMFSGGHNVYDYGLYGPNSNVSELRTVHQRHWSHFDASNDIVVRIELLETANLPGPIDLADLDVQPAPLKVEQISERVIELTLEADNDDYTKHYRIAMNRNAWSAAVPGRTGTIIESPLFININPMHHAPASAPEGEIKEYDGGKLVVFGSGIHLPNNTYARFGKLANDVAEEVFWPADSLFHSAFIIKDTSHPLKLWGRGMYTDMLYKAGADEENDTSRTPWAHTTPNGAMNNIWGLENPSWGARIYINDVTQKATVDGLVAVTRGMGHTVKDGVADILNLKSIGYAGATYQSGSVNDVLYRGTIMYNNDDTTYTHMNYRMEHCVTYNLHNGPSFQIGWAVNSNDAKSRVYDHTVFDSPRNKPTTPGSNHGVFNSRLQLGQLVHHQGGYYENMELWGKESIIFNVRIWNDDNRRGPNENLTSVLGDKTYKNFTVHQTPFIPNRFLSEVDIDRNNIGYIRFIHFDNLVLEGDLIDNIDERGFFEYDERTLQHTFTFFSLPKAIEAPIAGNAPIGKYITITASHNYAPILANVSLPVSLSPLTANSDNNLLALQQFAVVDAGDGYVALKAENGYYVKADPARYGYVYTEPDLLRGDLDTQGVTEDAKFIWIDNLDGSFSLYAKSMGLLVRTELNSGRELPLYAAHDVTDSQSSFMFSELGDVPDSELPVFIEPDISEGIKVLNHAASGNNLRYTAADGFTLSSDLGVDAQWQVEWTDSIYFRLIHVATGQVLGIENGDLKSIPSLFSNGSSGEDYEWSFSDEGEWGRLIHRASALRLHFHENGSQFELGPNEWTGSRTQWSIEEP</sequence>
<proteinExistence type="predicted"/>
<name>A0AA41W4V6_9GAMM</name>
<dbReference type="InterPro" id="IPR035953">
    <property type="entry name" value="Dextranase_N-ter"/>
</dbReference>
<keyword evidence="3" id="KW-1185">Reference proteome</keyword>